<dbReference type="HOGENOM" id="CLU_098831_0_0_1"/>
<dbReference type="Pfam" id="PF05512">
    <property type="entry name" value="AWPM-19"/>
    <property type="match status" value="1"/>
</dbReference>
<evidence type="ECO:0008006" key="4">
    <source>
        <dbReference type="Google" id="ProtNLM"/>
    </source>
</evidence>
<dbReference type="OrthoDB" id="779714at2759"/>
<dbReference type="Proteomes" id="UP000001514">
    <property type="component" value="Unassembled WGS sequence"/>
</dbReference>
<feature type="transmembrane region" description="Helical" evidence="1">
    <location>
        <begin position="91"/>
        <end position="111"/>
    </location>
</feature>
<dbReference type="PANTHER" id="PTHR33294">
    <property type="entry name" value="AWPM-19-LIKE FAMILY PROTEIN"/>
    <property type="match status" value="1"/>
</dbReference>
<name>D8TFS9_SELML</name>
<reference evidence="2 3" key="1">
    <citation type="journal article" date="2011" name="Science">
        <title>The Selaginella genome identifies genetic changes associated with the evolution of vascular plants.</title>
        <authorList>
            <person name="Banks J.A."/>
            <person name="Nishiyama T."/>
            <person name="Hasebe M."/>
            <person name="Bowman J.L."/>
            <person name="Gribskov M."/>
            <person name="dePamphilis C."/>
            <person name="Albert V.A."/>
            <person name="Aono N."/>
            <person name="Aoyama T."/>
            <person name="Ambrose B.A."/>
            <person name="Ashton N.W."/>
            <person name="Axtell M.J."/>
            <person name="Barker E."/>
            <person name="Barker M.S."/>
            <person name="Bennetzen J.L."/>
            <person name="Bonawitz N.D."/>
            <person name="Chapple C."/>
            <person name="Cheng C."/>
            <person name="Correa L.G."/>
            <person name="Dacre M."/>
            <person name="DeBarry J."/>
            <person name="Dreyer I."/>
            <person name="Elias M."/>
            <person name="Engstrom E.M."/>
            <person name="Estelle M."/>
            <person name="Feng L."/>
            <person name="Finet C."/>
            <person name="Floyd S.K."/>
            <person name="Frommer W.B."/>
            <person name="Fujita T."/>
            <person name="Gramzow L."/>
            <person name="Gutensohn M."/>
            <person name="Harholt J."/>
            <person name="Hattori M."/>
            <person name="Heyl A."/>
            <person name="Hirai T."/>
            <person name="Hiwatashi Y."/>
            <person name="Ishikawa M."/>
            <person name="Iwata M."/>
            <person name="Karol K.G."/>
            <person name="Koehler B."/>
            <person name="Kolukisaoglu U."/>
            <person name="Kubo M."/>
            <person name="Kurata T."/>
            <person name="Lalonde S."/>
            <person name="Li K."/>
            <person name="Li Y."/>
            <person name="Litt A."/>
            <person name="Lyons E."/>
            <person name="Manning G."/>
            <person name="Maruyama T."/>
            <person name="Michael T.P."/>
            <person name="Mikami K."/>
            <person name="Miyazaki S."/>
            <person name="Morinaga S."/>
            <person name="Murata T."/>
            <person name="Mueller-Roeber B."/>
            <person name="Nelson D.R."/>
            <person name="Obara M."/>
            <person name="Oguri Y."/>
            <person name="Olmstead R.G."/>
            <person name="Onodera N."/>
            <person name="Petersen B.L."/>
            <person name="Pils B."/>
            <person name="Prigge M."/>
            <person name="Rensing S.A."/>
            <person name="Riano-Pachon D.M."/>
            <person name="Roberts A.W."/>
            <person name="Sato Y."/>
            <person name="Scheller H.V."/>
            <person name="Schulz B."/>
            <person name="Schulz C."/>
            <person name="Shakirov E.V."/>
            <person name="Shibagaki N."/>
            <person name="Shinohara N."/>
            <person name="Shippen D.E."/>
            <person name="Soerensen I."/>
            <person name="Sotooka R."/>
            <person name="Sugimoto N."/>
            <person name="Sugita M."/>
            <person name="Sumikawa N."/>
            <person name="Tanurdzic M."/>
            <person name="Theissen G."/>
            <person name="Ulvskov P."/>
            <person name="Wakazuki S."/>
            <person name="Weng J.K."/>
            <person name="Willats W.W."/>
            <person name="Wipf D."/>
            <person name="Wolf P.G."/>
            <person name="Yang L."/>
            <person name="Zimmer A.D."/>
            <person name="Zhu Q."/>
            <person name="Mitros T."/>
            <person name="Hellsten U."/>
            <person name="Loque D."/>
            <person name="Otillar R."/>
            <person name="Salamov A."/>
            <person name="Schmutz J."/>
            <person name="Shapiro H."/>
            <person name="Lindquist E."/>
            <person name="Lucas S."/>
            <person name="Rokhsar D."/>
            <person name="Grigoriev I.V."/>
        </authorList>
    </citation>
    <scope>NUCLEOTIDE SEQUENCE [LARGE SCALE GENOMIC DNA]</scope>
</reference>
<evidence type="ECO:0000313" key="2">
    <source>
        <dbReference type="EMBL" id="EFJ04483.1"/>
    </source>
</evidence>
<protein>
    <recommendedName>
        <fullName evidence="4">PGG domain-containing protein</fullName>
    </recommendedName>
</protein>
<feature type="transmembrane region" description="Helical" evidence="1">
    <location>
        <begin position="12"/>
        <end position="35"/>
    </location>
</feature>
<dbReference type="InParanoid" id="D8TFS9"/>
<dbReference type="Gramene" id="EFJ04483">
    <property type="protein sequence ID" value="EFJ04483"/>
    <property type="gene ID" value="SELMODRAFT_432371"/>
</dbReference>
<dbReference type="KEGG" id="smo:SELMODRAFT_432371"/>
<keyword evidence="1" id="KW-0472">Membrane</keyword>
<evidence type="ECO:0000256" key="1">
    <source>
        <dbReference type="SAM" id="Phobius"/>
    </source>
</evidence>
<dbReference type="AlphaFoldDB" id="D8TFS9"/>
<keyword evidence="3" id="KW-1185">Reference proteome</keyword>
<dbReference type="PANTHER" id="PTHR33294:SF5">
    <property type="entry name" value="AWPM-19-LIKE FAMILY PROTEIN"/>
    <property type="match status" value="1"/>
</dbReference>
<organism evidence="3">
    <name type="scientific">Selaginella moellendorffii</name>
    <name type="common">Spikemoss</name>
    <dbReference type="NCBI Taxonomy" id="88036"/>
    <lineage>
        <taxon>Eukaryota</taxon>
        <taxon>Viridiplantae</taxon>
        <taxon>Streptophyta</taxon>
        <taxon>Embryophyta</taxon>
        <taxon>Tracheophyta</taxon>
        <taxon>Lycopodiopsida</taxon>
        <taxon>Selaginellales</taxon>
        <taxon>Selaginellaceae</taxon>
        <taxon>Selaginella</taxon>
    </lineage>
</organism>
<sequence>MVRQDQIARALSLFSLLALTIFYVITIALASWALNRAFKESTPGSPVLGSTHGNAATPFLALTTLISGVVGMAAVILGLQHVASWKAKTLIAANAATIIAWALSLLAMGLACREVGLGGRRDGNLRSLEGFVIFLPWVLLVQMVTWQAAMVVQRVEHAPPTTPRMTV</sequence>
<dbReference type="EMBL" id="GL377841">
    <property type="protein sequence ID" value="EFJ04483.1"/>
    <property type="molecule type" value="Genomic_DNA"/>
</dbReference>
<proteinExistence type="predicted"/>
<feature type="transmembrane region" description="Helical" evidence="1">
    <location>
        <begin position="55"/>
        <end position="79"/>
    </location>
</feature>
<keyword evidence="1" id="KW-0812">Transmembrane</keyword>
<dbReference type="InterPro" id="IPR008390">
    <property type="entry name" value="AWPM-19"/>
</dbReference>
<keyword evidence="1" id="KW-1133">Transmembrane helix</keyword>
<gene>
    <name evidence="2" type="ORF">SELMODRAFT_432371</name>
</gene>
<accession>D8TFS9</accession>
<evidence type="ECO:0000313" key="3">
    <source>
        <dbReference type="Proteomes" id="UP000001514"/>
    </source>
</evidence>
<feature type="transmembrane region" description="Helical" evidence="1">
    <location>
        <begin position="131"/>
        <end position="152"/>
    </location>
</feature>